<dbReference type="InterPro" id="IPR035959">
    <property type="entry name" value="RutC-like_sf"/>
</dbReference>
<evidence type="ECO:0008006" key="3">
    <source>
        <dbReference type="Google" id="ProtNLM"/>
    </source>
</evidence>
<dbReference type="AlphaFoldDB" id="A0A0C3D936"/>
<keyword evidence="2" id="KW-1185">Reference proteome</keyword>
<dbReference type="Gene3D" id="3.30.1330.40">
    <property type="entry name" value="RutC-like"/>
    <property type="match status" value="1"/>
</dbReference>
<dbReference type="InterPro" id="IPR006175">
    <property type="entry name" value="YjgF/YER057c/UK114"/>
</dbReference>
<evidence type="ECO:0000313" key="1">
    <source>
        <dbReference type="EMBL" id="KIN07849.1"/>
    </source>
</evidence>
<gene>
    <name evidence="1" type="ORF">OIDMADRAFT_47734</name>
</gene>
<dbReference type="SUPFAM" id="SSF55298">
    <property type="entry name" value="YjgF-like"/>
    <property type="match status" value="1"/>
</dbReference>
<dbReference type="PANTHER" id="PTHR43857">
    <property type="entry name" value="BLR7761 PROTEIN"/>
    <property type="match status" value="1"/>
</dbReference>
<accession>A0A0C3D936</accession>
<dbReference type="Proteomes" id="UP000054321">
    <property type="component" value="Unassembled WGS sequence"/>
</dbReference>
<proteinExistence type="predicted"/>
<dbReference type="Pfam" id="PF01042">
    <property type="entry name" value="Ribonuc_L-PSP"/>
    <property type="match status" value="1"/>
</dbReference>
<dbReference type="EMBL" id="KN832870">
    <property type="protein sequence ID" value="KIN07849.1"/>
    <property type="molecule type" value="Genomic_DNA"/>
</dbReference>
<dbReference type="STRING" id="913774.A0A0C3D936"/>
<dbReference type="HOGENOM" id="CLU_100715_5_2_1"/>
<reference evidence="1 2" key="1">
    <citation type="submission" date="2014-04" db="EMBL/GenBank/DDBJ databases">
        <authorList>
            <consortium name="DOE Joint Genome Institute"/>
            <person name="Kuo A."/>
            <person name="Martino E."/>
            <person name="Perotto S."/>
            <person name="Kohler A."/>
            <person name="Nagy L.G."/>
            <person name="Floudas D."/>
            <person name="Copeland A."/>
            <person name="Barry K.W."/>
            <person name="Cichocki N."/>
            <person name="Veneault-Fourrey C."/>
            <person name="LaButti K."/>
            <person name="Lindquist E.A."/>
            <person name="Lipzen A."/>
            <person name="Lundell T."/>
            <person name="Morin E."/>
            <person name="Murat C."/>
            <person name="Sun H."/>
            <person name="Tunlid A."/>
            <person name="Henrissat B."/>
            <person name="Grigoriev I.V."/>
            <person name="Hibbett D.S."/>
            <person name="Martin F."/>
            <person name="Nordberg H.P."/>
            <person name="Cantor M.N."/>
            <person name="Hua S.X."/>
        </authorList>
    </citation>
    <scope>NUCLEOTIDE SEQUENCE [LARGE SCALE GENOMIC DNA]</scope>
    <source>
        <strain evidence="1 2">Zn</strain>
    </source>
</reference>
<reference evidence="2" key="2">
    <citation type="submission" date="2015-01" db="EMBL/GenBank/DDBJ databases">
        <title>Evolutionary Origins and Diversification of the Mycorrhizal Mutualists.</title>
        <authorList>
            <consortium name="DOE Joint Genome Institute"/>
            <consortium name="Mycorrhizal Genomics Consortium"/>
            <person name="Kohler A."/>
            <person name="Kuo A."/>
            <person name="Nagy L.G."/>
            <person name="Floudas D."/>
            <person name="Copeland A."/>
            <person name="Barry K.W."/>
            <person name="Cichocki N."/>
            <person name="Veneault-Fourrey C."/>
            <person name="LaButti K."/>
            <person name="Lindquist E.A."/>
            <person name="Lipzen A."/>
            <person name="Lundell T."/>
            <person name="Morin E."/>
            <person name="Murat C."/>
            <person name="Riley R."/>
            <person name="Ohm R."/>
            <person name="Sun H."/>
            <person name="Tunlid A."/>
            <person name="Henrissat B."/>
            <person name="Grigoriev I.V."/>
            <person name="Hibbett D.S."/>
            <person name="Martin F."/>
        </authorList>
    </citation>
    <scope>NUCLEOTIDE SEQUENCE [LARGE SCALE GENOMIC DNA]</scope>
    <source>
        <strain evidence="2">Zn</strain>
    </source>
</reference>
<organism evidence="1 2">
    <name type="scientific">Oidiodendron maius (strain Zn)</name>
    <dbReference type="NCBI Taxonomy" id="913774"/>
    <lineage>
        <taxon>Eukaryota</taxon>
        <taxon>Fungi</taxon>
        <taxon>Dikarya</taxon>
        <taxon>Ascomycota</taxon>
        <taxon>Pezizomycotina</taxon>
        <taxon>Leotiomycetes</taxon>
        <taxon>Leotiomycetes incertae sedis</taxon>
        <taxon>Myxotrichaceae</taxon>
        <taxon>Oidiodendron</taxon>
    </lineage>
</organism>
<dbReference type="OrthoDB" id="686384at2759"/>
<dbReference type="PANTHER" id="PTHR43857:SF1">
    <property type="entry name" value="YJGH FAMILY PROTEIN"/>
    <property type="match status" value="1"/>
</dbReference>
<dbReference type="InParanoid" id="A0A0C3D936"/>
<protein>
    <recommendedName>
        <fullName evidence="3">YjgH family protein</fullName>
    </recommendedName>
</protein>
<evidence type="ECO:0000313" key="2">
    <source>
        <dbReference type="Proteomes" id="UP000054321"/>
    </source>
</evidence>
<sequence length="174" mass="18914">MFPSAMALPQQGTSQAKEFYATSSPFEEIIGYYRAVRHGNHIFVSGTTAVDPHSPASAPQILYPGDAKQQTRVALEECIKAIQALGGKGAQSVVRVKMFVSRHEDCLAVGEGFREVLGKHLHCEGGGQIGAAATMIVVQNGFINKDMLCYCEETSPTARKNEDAQRKKSDQKQN</sequence>
<name>A0A0C3D936_OIDMZ</name>